<dbReference type="Gene3D" id="3.60.20.40">
    <property type="match status" value="1"/>
</dbReference>
<proteinExistence type="predicted"/>
<dbReference type="GO" id="GO:0103068">
    <property type="term" value="F:leukotriene C4 gamma-glutamyl transferase activity"/>
    <property type="evidence" value="ECO:0007669"/>
    <property type="project" value="UniProtKB-EC"/>
</dbReference>
<organism evidence="1 2">
    <name type="scientific">Staphylococcus aureus</name>
    <dbReference type="NCBI Taxonomy" id="1280"/>
    <lineage>
        <taxon>Bacteria</taxon>
        <taxon>Bacillati</taxon>
        <taxon>Bacillota</taxon>
        <taxon>Bacilli</taxon>
        <taxon>Bacillales</taxon>
        <taxon>Staphylococcaceae</taxon>
        <taxon>Staphylococcus</taxon>
    </lineage>
</organism>
<dbReference type="InterPro" id="IPR043137">
    <property type="entry name" value="GGT_ssub_C"/>
</dbReference>
<dbReference type="EMBL" id="UHBY01000003">
    <property type="protein sequence ID" value="SUL30927.1"/>
    <property type="molecule type" value="Genomic_DNA"/>
</dbReference>
<protein>
    <submittedName>
        <fullName evidence="1">Gamma-glutamyltranspeptidase</fullName>
        <ecNumber evidence="1">2.3.2.2</ecNumber>
    </submittedName>
</protein>
<accession>A0A380EDM8</accession>
<evidence type="ECO:0000313" key="1">
    <source>
        <dbReference type="EMBL" id="SUL30927.1"/>
    </source>
</evidence>
<dbReference type="EC" id="2.3.2.2" evidence="1"/>
<dbReference type="Pfam" id="PF01019">
    <property type="entry name" value="G_glu_transpept"/>
    <property type="match status" value="1"/>
</dbReference>
<keyword evidence="1" id="KW-0808">Transferase</keyword>
<name>A0A380EDM8_STAAU</name>
<dbReference type="Proteomes" id="UP000254116">
    <property type="component" value="Unassembled WGS sequence"/>
</dbReference>
<dbReference type="SUPFAM" id="SSF56235">
    <property type="entry name" value="N-terminal nucleophile aminohydrolases (Ntn hydrolases)"/>
    <property type="match status" value="1"/>
</dbReference>
<keyword evidence="1" id="KW-0012">Acyltransferase</keyword>
<reference evidence="1 2" key="1">
    <citation type="submission" date="2018-06" db="EMBL/GenBank/DDBJ databases">
        <authorList>
            <consortium name="Pathogen Informatics"/>
            <person name="Doyle S."/>
        </authorList>
    </citation>
    <scope>NUCLEOTIDE SEQUENCE [LARGE SCALE GENOMIC DNA]</scope>
    <source>
        <strain evidence="1 2">NCTC10702</strain>
    </source>
</reference>
<dbReference type="AlphaFoldDB" id="A0A380EDM8"/>
<gene>
    <name evidence="1" type="ORF">NCTC10702_00393</name>
</gene>
<sequence length="78" mass="9316">MFGMDIQQAIDEPRIYSSHPNRIEWEPQFSQSTILALIAHGHAMEHKQMLILEMYMDYRLTQQRMKLRVEVMILEKAP</sequence>
<evidence type="ECO:0000313" key="2">
    <source>
        <dbReference type="Proteomes" id="UP000254116"/>
    </source>
</evidence>
<dbReference type="InterPro" id="IPR029055">
    <property type="entry name" value="Ntn_hydrolases_N"/>
</dbReference>